<name>A0A7J7JAK3_BUGNE</name>
<proteinExistence type="predicted"/>
<gene>
    <name evidence="1" type="ORF">EB796_018426</name>
</gene>
<reference evidence="1" key="1">
    <citation type="submission" date="2020-06" db="EMBL/GenBank/DDBJ databases">
        <title>Draft genome of Bugula neritina, a colonial animal packing powerful symbionts and potential medicines.</title>
        <authorList>
            <person name="Rayko M."/>
        </authorList>
    </citation>
    <scope>NUCLEOTIDE SEQUENCE [LARGE SCALE GENOMIC DNA]</scope>
    <source>
        <strain evidence="1">Kwan_BN1</strain>
    </source>
</reference>
<accession>A0A7J7JAK3</accession>
<evidence type="ECO:0000313" key="1">
    <source>
        <dbReference type="EMBL" id="KAF6023269.1"/>
    </source>
</evidence>
<organism evidence="1 2">
    <name type="scientific">Bugula neritina</name>
    <name type="common">Brown bryozoan</name>
    <name type="synonym">Sertularia neritina</name>
    <dbReference type="NCBI Taxonomy" id="10212"/>
    <lineage>
        <taxon>Eukaryota</taxon>
        <taxon>Metazoa</taxon>
        <taxon>Spiralia</taxon>
        <taxon>Lophotrochozoa</taxon>
        <taxon>Bryozoa</taxon>
        <taxon>Gymnolaemata</taxon>
        <taxon>Cheilostomatida</taxon>
        <taxon>Flustrina</taxon>
        <taxon>Buguloidea</taxon>
        <taxon>Bugulidae</taxon>
        <taxon>Bugula</taxon>
    </lineage>
</organism>
<dbReference type="AlphaFoldDB" id="A0A7J7JAK3"/>
<protein>
    <submittedName>
        <fullName evidence="1">Uncharacterized protein</fullName>
    </submittedName>
</protein>
<keyword evidence="2" id="KW-1185">Reference proteome</keyword>
<sequence length="185" mass="21004">MVVHFSCIGEAAHSLKHKPMFPGLAEALKKKKEERKLARNKLMKEALDKLGNDESMPAHPITELQPLYMDAADADRGIFEGDLSFGITGARFFGDKNDNMFKDYLGKGCSKKKKSKNCQGTGIVSPVAECSRTEKKKQPCHTYTRVKCKKYKKKPRVPRQCFTTEDDFLDLIIKSDKWNSEVNKQ</sequence>
<evidence type="ECO:0000313" key="2">
    <source>
        <dbReference type="Proteomes" id="UP000593567"/>
    </source>
</evidence>
<dbReference type="EMBL" id="VXIV02002739">
    <property type="protein sequence ID" value="KAF6023269.1"/>
    <property type="molecule type" value="Genomic_DNA"/>
</dbReference>
<comment type="caution">
    <text evidence="1">The sequence shown here is derived from an EMBL/GenBank/DDBJ whole genome shotgun (WGS) entry which is preliminary data.</text>
</comment>
<dbReference type="Proteomes" id="UP000593567">
    <property type="component" value="Unassembled WGS sequence"/>
</dbReference>